<evidence type="ECO:0000313" key="3">
    <source>
        <dbReference type="Proteomes" id="UP000053257"/>
    </source>
</evidence>
<accession>A0A0C3PUM7</accession>
<keyword evidence="3" id="KW-1185">Reference proteome</keyword>
<dbReference type="SUPFAM" id="SSF56112">
    <property type="entry name" value="Protein kinase-like (PK-like)"/>
    <property type="match status" value="1"/>
</dbReference>
<gene>
    <name evidence="2" type="ORF">PHLGIDRAFT_21610</name>
</gene>
<dbReference type="AlphaFoldDB" id="A0A0C3PUM7"/>
<feature type="region of interest" description="Disordered" evidence="1">
    <location>
        <begin position="204"/>
        <end position="277"/>
    </location>
</feature>
<feature type="region of interest" description="Disordered" evidence="1">
    <location>
        <begin position="440"/>
        <end position="486"/>
    </location>
</feature>
<evidence type="ECO:0000313" key="2">
    <source>
        <dbReference type="EMBL" id="KIP11398.1"/>
    </source>
</evidence>
<protein>
    <recommendedName>
        <fullName evidence="4">Protein kinase domain-containing protein</fullName>
    </recommendedName>
</protein>
<proteinExistence type="predicted"/>
<name>A0A0C3PUM7_PHLG1</name>
<feature type="compositionally biased region" description="Polar residues" evidence="1">
    <location>
        <begin position="229"/>
        <end position="259"/>
    </location>
</feature>
<feature type="compositionally biased region" description="Polar residues" evidence="1">
    <location>
        <begin position="297"/>
        <end position="313"/>
    </location>
</feature>
<reference evidence="2 3" key="1">
    <citation type="journal article" date="2014" name="PLoS Genet.">
        <title>Analysis of the Phlebiopsis gigantea genome, transcriptome and secretome provides insight into its pioneer colonization strategies of wood.</title>
        <authorList>
            <person name="Hori C."/>
            <person name="Ishida T."/>
            <person name="Igarashi K."/>
            <person name="Samejima M."/>
            <person name="Suzuki H."/>
            <person name="Master E."/>
            <person name="Ferreira P."/>
            <person name="Ruiz-Duenas F.J."/>
            <person name="Held B."/>
            <person name="Canessa P."/>
            <person name="Larrondo L.F."/>
            <person name="Schmoll M."/>
            <person name="Druzhinina I.S."/>
            <person name="Kubicek C.P."/>
            <person name="Gaskell J.A."/>
            <person name="Kersten P."/>
            <person name="St John F."/>
            <person name="Glasner J."/>
            <person name="Sabat G."/>
            <person name="Splinter BonDurant S."/>
            <person name="Syed K."/>
            <person name="Yadav J."/>
            <person name="Mgbeahuruike A.C."/>
            <person name="Kovalchuk A."/>
            <person name="Asiegbu F.O."/>
            <person name="Lackner G."/>
            <person name="Hoffmeister D."/>
            <person name="Rencoret J."/>
            <person name="Gutierrez A."/>
            <person name="Sun H."/>
            <person name="Lindquist E."/>
            <person name="Barry K."/>
            <person name="Riley R."/>
            <person name="Grigoriev I.V."/>
            <person name="Henrissat B."/>
            <person name="Kues U."/>
            <person name="Berka R.M."/>
            <person name="Martinez A.T."/>
            <person name="Covert S.F."/>
            <person name="Blanchette R.A."/>
            <person name="Cullen D."/>
        </authorList>
    </citation>
    <scope>NUCLEOTIDE SEQUENCE [LARGE SCALE GENOMIC DNA]</scope>
    <source>
        <strain evidence="2 3">11061_1 CR5-6</strain>
    </source>
</reference>
<dbReference type="Proteomes" id="UP000053257">
    <property type="component" value="Unassembled WGS sequence"/>
</dbReference>
<organism evidence="2 3">
    <name type="scientific">Phlebiopsis gigantea (strain 11061_1 CR5-6)</name>
    <name type="common">White-rot fungus</name>
    <name type="synonym">Peniophora gigantea</name>
    <dbReference type="NCBI Taxonomy" id="745531"/>
    <lineage>
        <taxon>Eukaryota</taxon>
        <taxon>Fungi</taxon>
        <taxon>Dikarya</taxon>
        <taxon>Basidiomycota</taxon>
        <taxon>Agaricomycotina</taxon>
        <taxon>Agaricomycetes</taxon>
        <taxon>Polyporales</taxon>
        <taxon>Phanerochaetaceae</taxon>
        <taxon>Phlebiopsis</taxon>
    </lineage>
</organism>
<dbReference type="OrthoDB" id="2687876at2759"/>
<feature type="region of interest" description="Disordered" evidence="1">
    <location>
        <begin position="366"/>
        <end position="390"/>
    </location>
</feature>
<feature type="region of interest" description="Disordered" evidence="1">
    <location>
        <begin position="293"/>
        <end position="326"/>
    </location>
</feature>
<dbReference type="HOGENOM" id="CLU_561516_0_0_1"/>
<dbReference type="Gene3D" id="1.10.510.10">
    <property type="entry name" value="Transferase(Phosphotransferase) domain 1"/>
    <property type="match status" value="1"/>
</dbReference>
<dbReference type="InterPro" id="IPR011009">
    <property type="entry name" value="Kinase-like_dom_sf"/>
</dbReference>
<evidence type="ECO:0008006" key="4">
    <source>
        <dbReference type="Google" id="ProtNLM"/>
    </source>
</evidence>
<evidence type="ECO:0000256" key="1">
    <source>
        <dbReference type="SAM" id="MobiDB-lite"/>
    </source>
</evidence>
<feature type="compositionally biased region" description="Polar residues" evidence="1">
    <location>
        <begin position="467"/>
        <end position="476"/>
    </location>
</feature>
<sequence>MSLQACTTSSQKATIDGYLYRPHGKFSTTYGLSIVSSGDGLLLKGGCAVECSVSLKKGTLDGQDITYIQKDYPRGFEAFHRELYMYSHDKLLRPLQGMTVPFVIGAYMLSEGCPAIVMEPLDSCAWSGADSTAGEPVKRNIIQAYTQLHSRGVLHGGVKSQNIIFNAKCDVYLVNFSAAATLDDHTASGVRRCTQADLDEEARSVESLLNSPPPNETFSHHFEIPTDMRSPQWTDNSNAQTPSLSLPYSNLTQSAPRQHSSPESHSPSPPASGYVSPLTVSTRAAGMQRSGFDCVSVSDQSPQQHSYSLPQRKSSPRPKRVVSHPDTEDYWMWSQTLRTPQLSRENREALQVEAWQDDDEETIVRLDAPDSPPHLTYQEPPPRPAEDAPTADEATNFETFIIITSPTGDNCVYGVSAEMAARIQRDLLFAKAKPLSFDNPSVASHKRKAALPHAEQPPQKRVPPPGNTCSLQNHSPEGQAIPMVGV</sequence>
<dbReference type="EMBL" id="KN840446">
    <property type="protein sequence ID" value="KIP11398.1"/>
    <property type="molecule type" value="Genomic_DNA"/>
</dbReference>
<dbReference type="STRING" id="745531.A0A0C3PUM7"/>